<sequence>MTPTDPVVARIQLGLLLRSLRMGRNIATMAAGRVIGMSNATISRVETGKQGIKQEDLITLIDHYRAGESAVAEVLRLHAATKGRRRGNPYLDTVPHWFRRFLAMEAEATHIAIYENEVVTGLLQTDAYARMLMQARTPEASRTEIDRQVEQRMERQEVLAEGPHLEVIMLETVLHRVIGDDEIMAGQLKKLAWLSMRGNVDLRIIPFRPVPTQDDDEAFVVPRGFTLLRLPEQGTLLYLEDFNGAIYPEELPVIQQYNHAFDRLRKAAADVETSREMITTMQKEYE</sequence>
<evidence type="ECO:0000259" key="1">
    <source>
        <dbReference type="Pfam" id="PF19054"/>
    </source>
</evidence>
<organism evidence="2 3">
    <name type="scientific">Actinokineospora soli</name>
    <dbReference type="NCBI Taxonomy" id="1048753"/>
    <lineage>
        <taxon>Bacteria</taxon>
        <taxon>Bacillati</taxon>
        <taxon>Actinomycetota</taxon>
        <taxon>Actinomycetes</taxon>
        <taxon>Pseudonocardiales</taxon>
        <taxon>Pseudonocardiaceae</taxon>
        <taxon>Actinokineospora</taxon>
    </lineage>
</organism>
<dbReference type="Pfam" id="PF19054">
    <property type="entry name" value="DUF5753"/>
    <property type="match status" value="1"/>
</dbReference>
<dbReference type="CDD" id="cd00093">
    <property type="entry name" value="HTH_XRE"/>
    <property type="match status" value="1"/>
</dbReference>
<name>A0ABW2TGQ3_9PSEU</name>
<comment type="caution">
    <text evidence="2">The sequence shown here is derived from an EMBL/GenBank/DDBJ whole genome shotgun (WGS) entry which is preliminary data.</text>
</comment>
<dbReference type="Pfam" id="PF13560">
    <property type="entry name" value="HTH_31"/>
    <property type="match status" value="1"/>
</dbReference>
<evidence type="ECO:0000313" key="2">
    <source>
        <dbReference type="EMBL" id="MFC7612626.1"/>
    </source>
</evidence>
<dbReference type="InterPro" id="IPR010982">
    <property type="entry name" value="Lambda_DNA-bd_dom_sf"/>
</dbReference>
<accession>A0ABW2TGQ3</accession>
<dbReference type="SUPFAM" id="SSF47413">
    <property type="entry name" value="lambda repressor-like DNA-binding domains"/>
    <property type="match status" value="1"/>
</dbReference>
<gene>
    <name evidence="2" type="ORF">ACFQV2_02140</name>
</gene>
<dbReference type="EMBL" id="JBHTEY010000004">
    <property type="protein sequence ID" value="MFC7612626.1"/>
    <property type="molecule type" value="Genomic_DNA"/>
</dbReference>
<evidence type="ECO:0000313" key="3">
    <source>
        <dbReference type="Proteomes" id="UP001596512"/>
    </source>
</evidence>
<dbReference type="InterPro" id="IPR043917">
    <property type="entry name" value="DUF5753"/>
</dbReference>
<protein>
    <submittedName>
        <fullName evidence="2">Helix-turn-helix domain-containing protein</fullName>
    </submittedName>
</protein>
<feature type="domain" description="DUF5753" evidence="1">
    <location>
        <begin position="98"/>
        <end position="279"/>
    </location>
</feature>
<reference evidence="3" key="1">
    <citation type="journal article" date="2019" name="Int. J. Syst. Evol. Microbiol.">
        <title>The Global Catalogue of Microorganisms (GCM) 10K type strain sequencing project: providing services to taxonomists for standard genome sequencing and annotation.</title>
        <authorList>
            <consortium name="The Broad Institute Genomics Platform"/>
            <consortium name="The Broad Institute Genome Sequencing Center for Infectious Disease"/>
            <person name="Wu L."/>
            <person name="Ma J."/>
        </authorList>
    </citation>
    <scope>NUCLEOTIDE SEQUENCE [LARGE SCALE GENOMIC DNA]</scope>
    <source>
        <strain evidence="3">JCM 17695</strain>
    </source>
</reference>
<dbReference type="InterPro" id="IPR001387">
    <property type="entry name" value="Cro/C1-type_HTH"/>
</dbReference>
<dbReference type="Proteomes" id="UP001596512">
    <property type="component" value="Unassembled WGS sequence"/>
</dbReference>
<proteinExistence type="predicted"/>
<keyword evidence="3" id="KW-1185">Reference proteome</keyword>